<comment type="caution">
    <text evidence="7">The sequence shown here is derived from an EMBL/GenBank/DDBJ whole genome shotgun (WGS) entry which is preliminary data.</text>
</comment>
<dbReference type="InterPro" id="IPR036505">
    <property type="entry name" value="Amidase/PGRP_sf"/>
</dbReference>
<keyword evidence="3 7" id="KW-0378">Hydrolase</keyword>
<feature type="domain" description="N-acetylmuramoyl-L-alanine amidase" evidence="6">
    <location>
        <begin position="140"/>
        <end position="273"/>
    </location>
</feature>
<comment type="catalytic activity">
    <reaction evidence="1">
        <text>Hydrolyzes the link between N-acetylmuramoyl residues and L-amino acid residues in certain cell-wall glycopeptides.</text>
        <dbReference type="EC" id="3.5.1.28"/>
    </reaction>
</comment>
<evidence type="ECO:0000256" key="2">
    <source>
        <dbReference type="ARBA" id="ARBA00011901"/>
    </source>
</evidence>
<evidence type="ECO:0000256" key="5">
    <source>
        <dbReference type="SAM" id="MobiDB-lite"/>
    </source>
</evidence>
<dbReference type="PANTHER" id="PTHR30417:SF1">
    <property type="entry name" value="N-ACETYLMURAMOYL-L-ALANINE AMIDASE AMID"/>
    <property type="match status" value="1"/>
</dbReference>
<dbReference type="Proteomes" id="UP001199816">
    <property type="component" value="Unassembled WGS sequence"/>
</dbReference>
<evidence type="ECO:0000259" key="6">
    <source>
        <dbReference type="SMART" id="SM00644"/>
    </source>
</evidence>
<feature type="region of interest" description="Disordered" evidence="5">
    <location>
        <begin position="31"/>
        <end position="63"/>
    </location>
</feature>
<dbReference type="Gene3D" id="3.40.80.10">
    <property type="entry name" value="Peptidoglycan recognition protein-like"/>
    <property type="match status" value="1"/>
</dbReference>
<dbReference type="EMBL" id="JAJNEC010000001">
    <property type="protein sequence ID" value="MCD2421236.1"/>
    <property type="molecule type" value="Genomic_DNA"/>
</dbReference>
<dbReference type="PANTHER" id="PTHR30417">
    <property type="entry name" value="N-ACETYLMURAMOYL-L-ALANINE AMIDASE AMID"/>
    <property type="match status" value="1"/>
</dbReference>
<sequence>MYGKIIQHTNLVLALCLFGCAGSSVSRKTNVLGNGSGDQRKEAGHPEQSGQTAAQTPVPQGSATVNKQTVSYKPFISKNTNWTAERLVYGKPQYYLYKTDSLQKAYARRIYAENINKIIDQISGTPDDQKNPAVNADNWYAAIDFNIRKPQFIILHHTSQQSVEQTLFTFSVRKTDETSAHYVIGRNGTVYQMLNDYVRSYHAGAGKWGNIVDMNSCSLGIEIDNDGEKEKFTPEQIDALLKLLSYLKEKYSIPTGNIIGHSDFAVGRKDDPSVLFPWAQLAAAGFGFWYDKNHLKEPPANFDPVLALRIIGYNIDDEGRAIAAFKHHFIQTDESQNLTAADKRILYNVMLHYR</sequence>
<gene>
    <name evidence="7" type="ORF">LQ567_00575</name>
</gene>
<dbReference type="InterPro" id="IPR051206">
    <property type="entry name" value="NAMLAA_amidase_2"/>
</dbReference>
<dbReference type="RefSeq" id="WP_231002076.1">
    <property type="nucleotide sequence ID" value="NZ_JAJNEC010000001.1"/>
</dbReference>
<evidence type="ECO:0000256" key="4">
    <source>
        <dbReference type="ARBA" id="ARBA00023316"/>
    </source>
</evidence>
<dbReference type="InterPro" id="IPR002502">
    <property type="entry name" value="Amidase_domain"/>
</dbReference>
<dbReference type="SMART" id="SM00644">
    <property type="entry name" value="Ami_2"/>
    <property type="match status" value="1"/>
</dbReference>
<keyword evidence="4" id="KW-0961">Cell wall biogenesis/degradation</keyword>
<evidence type="ECO:0000256" key="3">
    <source>
        <dbReference type="ARBA" id="ARBA00022801"/>
    </source>
</evidence>
<reference evidence="7 8" key="1">
    <citation type="submission" date="2021-11" db="EMBL/GenBank/DDBJ databases">
        <title>Genomic of Niabella pedocola.</title>
        <authorList>
            <person name="Wu T."/>
        </authorList>
    </citation>
    <scope>NUCLEOTIDE SEQUENCE [LARGE SCALE GENOMIC DNA]</scope>
    <source>
        <strain evidence="7 8">JCM 31011</strain>
    </source>
</reference>
<evidence type="ECO:0000313" key="8">
    <source>
        <dbReference type="Proteomes" id="UP001199816"/>
    </source>
</evidence>
<name>A0ABS8PN91_9BACT</name>
<keyword evidence="8" id="KW-1185">Reference proteome</keyword>
<accession>A0ABS8PN91</accession>
<organism evidence="7 8">
    <name type="scientific">Niabella pedocola</name>
    <dbReference type="NCBI Taxonomy" id="1752077"/>
    <lineage>
        <taxon>Bacteria</taxon>
        <taxon>Pseudomonadati</taxon>
        <taxon>Bacteroidota</taxon>
        <taxon>Chitinophagia</taxon>
        <taxon>Chitinophagales</taxon>
        <taxon>Chitinophagaceae</taxon>
        <taxon>Niabella</taxon>
    </lineage>
</organism>
<protein>
    <recommendedName>
        <fullName evidence="2">N-acetylmuramoyl-L-alanine amidase</fullName>
        <ecNumber evidence="2">3.5.1.28</ecNumber>
    </recommendedName>
</protein>
<dbReference type="SUPFAM" id="SSF55846">
    <property type="entry name" value="N-acetylmuramoyl-L-alanine amidase-like"/>
    <property type="match status" value="1"/>
</dbReference>
<evidence type="ECO:0000313" key="7">
    <source>
        <dbReference type="EMBL" id="MCD2421236.1"/>
    </source>
</evidence>
<evidence type="ECO:0000256" key="1">
    <source>
        <dbReference type="ARBA" id="ARBA00001561"/>
    </source>
</evidence>
<dbReference type="EC" id="3.5.1.28" evidence="2"/>
<dbReference type="CDD" id="cd06583">
    <property type="entry name" value="PGRP"/>
    <property type="match status" value="1"/>
</dbReference>
<proteinExistence type="predicted"/>
<dbReference type="Pfam" id="PF01510">
    <property type="entry name" value="Amidase_2"/>
    <property type="match status" value="1"/>
</dbReference>
<dbReference type="GO" id="GO:0008745">
    <property type="term" value="F:N-acetylmuramoyl-L-alanine amidase activity"/>
    <property type="evidence" value="ECO:0007669"/>
    <property type="project" value="UniProtKB-EC"/>
</dbReference>
<feature type="compositionally biased region" description="Polar residues" evidence="5">
    <location>
        <begin position="48"/>
        <end position="63"/>
    </location>
</feature>